<feature type="domain" description="Pyrrolo-quinoline quinone repeat" evidence="2">
    <location>
        <begin position="218"/>
        <end position="355"/>
    </location>
</feature>
<dbReference type="Proteomes" id="UP000199607">
    <property type="component" value="Unassembled WGS sequence"/>
</dbReference>
<dbReference type="InterPro" id="IPR011047">
    <property type="entry name" value="Quinoprotein_ADH-like_sf"/>
</dbReference>
<organism evidence="3 4">
    <name type="scientific">Halogranum rubrum</name>
    <dbReference type="NCBI Taxonomy" id="553466"/>
    <lineage>
        <taxon>Archaea</taxon>
        <taxon>Methanobacteriati</taxon>
        <taxon>Methanobacteriota</taxon>
        <taxon>Stenosarchaea group</taxon>
        <taxon>Halobacteria</taxon>
        <taxon>Halobacteriales</taxon>
        <taxon>Haloferacaceae</taxon>
    </lineage>
</organism>
<accession>A0A1I4AWW6</accession>
<dbReference type="Gene3D" id="2.40.10.480">
    <property type="match status" value="1"/>
</dbReference>
<gene>
    <name evidence="3" type="ORF">SAMN04487950_0156</name>
</gene>
<dbReference type="PANTHER" id="PTHR34512">
    <property type="entry name" value="CELL SURFACE PROTEIN"/>
    <property type="match status" value="1"/>
</dbReference>
<dbReference type="SMART" id="SM00564">
    <property type="entry name" value="PQQ"/>
    <property type="match status" value="7"/>
</dbReference>
<feature type="domain" description="Pyrrolo-quinoline quinone repeat" evidence="2">
    <location>
        <begin position="102"/>
        <end position="207"/>
    </location>
</feature>
<evidence type="ECO:0000313" key="3">
    <source>
        <dbReference type="EMBL" id="SFK60924.1"/>
    </source>
</evidence>
<evidence type="ECO:0000259" key="2">
    <source>
        <dbReference type="Pfam" id="PF13360"/>
    </source>
</evidence>
<name>A0A1I4AWW6_9EURY</name>
<proteinExistence type="predicted"/>
<dbReference type="SUPFAM" id="SSF50998">
    <property type="entry name" value="Quinoprotein alcohol dehydrogenase-like"/>
    <property type="match status" value="1"/>
</dbReference>
<dbReference type="RefSeq" id="WP_089864489.1">
    <property type="nucleotide sequence ID" value="NZ_FOTC01000001.1"/>
</dbReference>
<dbReference type="InterPro" id="IPR015943">
    <property type="entry name" value="WD40/YVTN_repeat-like_dom_sf"/>
</dbReference>
<dbReference type="InterPro" id="IPR018391">
    <property type="entry name" value="PQQ_b-propeller_rpt"/>
</dbReference>
<dbReference type="Pfam" id="PF13360">
    <property type="entry name" value="PQQ_2"/>
    <property type="match status" value="2"/>
</dbReference>
<evidence type="ECO:0000256" key="1">
    <source>
        <dbReference type="SAM" id="MobiDB-lite"/>
    </source>
</evidence>
<dbReference type="STRING" id="553466.SAMN04487950_0156"/>
<feature type="region of interest" description="Disordered" evidence="1">
    <location>
        <begin position="20"/>
        <end position="95"/>
    </location>
</feature>
<dbReference type="InterPro" id="IPR006311">
    <property type="entry name" value="TAT_signal"/>
</dbReference>
<dbReference type="InterPro" id="IPR002372">
    <property type="entry name" value="PQQ_rpt_dom"/>
</dbReference>
<dbReference type="PANTHER" id="PTHR34512:SF30">
    <property type="entry name" value="OUTER MEMBRANE PROTEIN ASSEMBLY FACTOR BAMB"/>
    <property type="match status" value="1"/>
</dbReference>
<dbReference type="PROSITE" id="PS51257">
    <property type="entry name" value="PROKAR_LIPOPROTEIN"/>
    <property type="match status" value="1"/>
</dbReference>
<sequence>MSPRTRRRFLRSSGLALGAFVTGCTSSPPVSTSPTSSPAETPTATATATDTTQFPPPEPTSAAPQDPTPMPTETDWPRFQFDGGNTGHRPGLTAVPDDPDTYWQFFVQSSPPVVADGSLYTAERDRNHRTLVARDAATGRVQWLRTADRGGAVTHPTVVGDTLLAQSYTILFAFDRTTGDQRWELDIGQGSPGSPVVVDGTAYLANGSYASGPSEAFAVDVTTGEEQWRVELGSGMPHLRGSVAVADGSVFVVDGDLVALDVTDGSERWRVTFDAPAETTPTTADGMVYVTDTTGTLHAVSAADGTEQWAADVGEPVRGTAAAVADDEVYVGTESGLVALTTGGSDRWQFSLSRATSPTVGTDAVYVGGQGFESPSAFALDRETGKRRWRYATAEKAISDYVQAGVRGPPTLVEGGVYVVAADGMHALGR</sequence>
<dbReference type="EMBL" id="FOTC01000001">
    <property type="protein sequence ID" value="SFK60924.1"/>
    <property type="molecule type" value="Genomic_DNA"/>
</dbReference>
<dbReference type="AlphaFoldDB" id="A0A1I4AWW6"/>
<keyword evidence="4" id="KW-1185">Reference proteome</keyword>
<dbReference type="Gene3D" id="2.130.10.10">
    <property type="entry name" value="YVTN repeat-like/Quinoprotein amine dehydrogenase"/>
    <property type="match status" value="1"/>
</dbReference>
<dbReference type="PROSITE" id="PS51318">
    <property type="entry name" value="TAT"/>
    <property type="match status" value="1"/>
</dbReference>
<feature type="compositionally biased region" description="Low complexity" evidence="1">
    <location>
        <begin position="25"/>
        <end position="53"/>
    </location>
</feature>
<protein>
    <submittedName>
        <fullName evidence="3">Outer membrane protein assembly factor BamB, contains PQQ-like beta-propeller repeat</fullName>
    </submittedName>
</protein>
<reference evidence="4" key="1">
    <citation type="submission" date="2016-10" db="EMBL/GenBank/DDBJ databases">
        <authorList>
            <person name="Varghese N."/>
            <person name="Submissions S."/>
        </authorList>
    </citation>
    <scope>NUCLEOTIDE SEQUENCE [LARGE SCALE GENOMIC DNA]</scope>
    <source>
        <strain evidence="4">CGMCC 1.7738</strain>
    </source>
</reference>
<evidence type="ECO:0000313" key="4">
    <source>
        <dbReference type="Proteomes" id="UP000199607"/>
    </source>
</evidence>